<dbReference type="EMBL" id="AP008226">
    <property type="protein sequence ID" value="BAD70610.1"/>
    <property type="molecule type" value="Genomic_DNA"/>
</dbReference>
<protein>
    <submittedName>
        <fullName evidence="1">Uncharacterized protein</fullName>
    </submittedName>
</protein>
<dbReference type="HOGENOM" id="CLU_3334181_0_0_0"/>
<reference evidence="1 2" key="1">
    <citation type="submission" date="2004-11" db="EMBL/GenBank/DDBJ databases">
        <title>Complete genome sequence of Thermus thermophilus HB8.</title>
        <authorList>
            <person name="Masui R."/>
            <person name="Kurokawa K."/>
            <person name="Nakagawa N."/>
            <person name="Tokunaga F."/>
            <person name="Koyama Y."/>
            <person name="Shibata T."/>
            <person name="Oshima T."/>
            <person name="Yokoyama S."/>
            <person name="Yasunaga T."/>
            <person name="Kuramitsu S."/>
        </authorList>
    </citation>
    <scope>NUCLEOTIDE SEQUENCE [LARGE SCALE GENOMIC DNA]</scope>
    <source>
        <strain evidence="2">ATCC 27634 / DSM 579 / HB8</strain>
    </source>
</reference>
<dbReference type="KEGG" id="ttj:TTHA0787"/>
<gene>
    <name evidence="1" type="ordered locus">TTHA0787</name>
</gene>
<dbReference type="Proteomes" id="UP000000532">
    <property type="component" value="Chromosome"/>
</dbReference>
<accession>Q5SMG5</accession>
<dbReference type="AlphaFoldDB" id="Q5SMG5"/>
<proteinExistence type="predicted"/>
<dbReference type="EnsemblBacteria" id="BAD70610">
    <property type="protein sequence ID" value="BAD70610"/>
    <property type="gene ID" value="BAD70610"/>
</dbReference>
<name>Q5SMG5_THET8</name>
<keyword evidence="2" id="KW-1185">Reference proteome</keyword>
<evidence type="ECO:0000313" key="2">
    <source>
        <dbReference type="Proteomes" id="UP000000532"/>
    </source>
</evidence>
<dbReference type="PATRIC" id="fig|300852.9.peg.780"/>
<sequence length="38" mass="3948">MLKPELVEAVGDDLDWLLLNAAYGSPTVAVAELSFAGA</sequence>
<evidence type="ECO:0000313" key="1">
    <source>
        <dbReference type="EMBL" id="BAD70610.1"/>
    </source>
</evidence>
<organism evidence="1 2">
    <name type="scientific">Thermus thermophilus (strain ATCC 27634 / DSM 579 / HB8)</name>
    <dbReference type="NCBI Taxonomy" id="300852"/>
    <lineage>
        <taxon>Bacteria</taxon>
        <taxon>Thermotogati</taxon>
        <taxon>Deinococcota</taxon>
        <taxon>Deinococci</taxon>
        <taxon>Thermales</taxon>
        <taxon>Thermaceae</taxon>
        <taxon>Thermus</taxon>
    </lineage>
</organism>